<keyword evidence="2" id="KW-1133">Transmembrane helix</keyword>
<reference evidence="3 4" key="1">
    <citation type="submission" date="2024-04" db="EMBL/GenBank/DDBJ databases">
        <title>Tritrichomonas musculus Genome.</title>
        <authorList>
            <person name="Alves-Ferreira E."/>
            <person name="Grigg M."/>
            <person name="Lorenzi H."/>
            <person name="Galac M."/>
        </authorList>
    </citation>
    <scope>NUCLEOTIDE SEQUENCE [LARGE SCALE GENOMIC DNA]</scope>
    <source>
        <strain evidence="3 4">EAF2021</strain>
    </source>
</reference>
<accession>A0ABR2L611</accession>
<feature type="region of interest" description="Disordered" evidence="1">
    <location>
        <begin position="474"/>
        <end position="576"/>
    </location>
</feature>
<keyword evidence="4" id="KW-1185">Reference proteome</keyword>
<feature type="region of interest" description="Disordered" evidence="1">
    <location>
        <begin position="376"/>
        <end position="444"/>
    </location>
</feature>
<dbReference type="EMBL" id="JAPFFF010000001">
    <property type="protein sequence ID" value="KAK8898781.1"/>
    <property type="molecule type" value="Genomic_DNA"/>
</dbReference>
<evidence type="ECO:0000256" key="1">
    <source>
        <dbReference type="SAM" id="MobiDB-lite"/>
    </source>
</evidence>
<evidence type="ECO:0000313" key="3">
    <source>
        <dbReference type="EMBL" id="KAK8898781.1"/>
    </source>
</evidence>
<organism evidence="3 4">
    <name type="scientific">Tritrichomonas musculus</name>
    <dbReference type="NCBI Taxonomy" id="1915356"/>
    <lineage>
        <taxon>Eukaryota</taxon>
        <taxon>Metamonada</taxon>
        <taxon>Parabasalia</taxon>
        <taxon>Tritrichomonadida</taxon>
        <taxon>Tritrichomonadidae</taxon>
        <taxon>Tritrichomonas</taxon>
    </lineage>
</organism>
<comment type="caution">
    <text evidence="3">The sequence shown here is derived from an EMBL/GenBank/DDBJ whole genome shotgun (WGS) entry which is preliminary data.</text>
</comment>
<feature type="compositionally biased region" description="Basic residues" evidence="1">
    <location>
        <begin position="512"/>
        <end position="521"/>
    </location>
</feature>
<dbReference type="Proteomes" id="UP001470230">
    <property type="component" value="Unassembled WGS sequence"/>
</dbReference>
<sequence length="598" mass="70965">MPKHMNSLLEFFFLPRFRYIRLVFLSSVATIIFIVLWSLSGHPITNKNVLSDEEIDQLYRQCHKPIQDQEVDPKLGIFIPFDITQFDLIKLKLQTWLEPSFRPCNTDNISQNPKEIFKTDIIFFFIGDDLKHQKIKSEIEASFSPIVNSGQSKKLPIRQCFNKIHFKSLRQLDLPTSITVRDLFYGVIPSRLVSSYTHIIWMDSSVSPIHPDWLARIYHTLHSEPFWVLGAMTSSQRHDHFDRSHYHMHMNAIYRIGNACFNQFLVRVKNEARNTMPDLAIHLYRTDYANFREAQHTQHLFRYSNLFIALDIPMTVRPNINIKDWPETSFLIQDKHWARGGQKVFIAKDKNTVIEADNQVGDEELKEVPVIKNELKDEEMEKEKARKEQMKKAEAEKENKEEKKQLEKEQKEREKKEKKEQENEQEEKNEMDMEEKQQQIEQKVHKKVVEEIAEGKKNIFTLINENQTNLTSTLNHSSMSMIEQEPGFEQKQIKNPNKTEIQNPQNWSPQKKEKKQQRKKDKSPTQNNKQKQQKQQKEQNPRQPRKEQSSQKRPKKQKSQAPKKDNIIQPPKTDLKEQQIQQTNLFNNIEQQNYHTFV</sequence>
<feature type="transmembrane region" description="Helical" evidence="2">
    <location>
        <begin position="20"/>
        <end position="39"/>
    </location>
</feature>
<gene>
    <name evidence="3" type="ORF">M9Y10_001073</name>
</gene>
<keyword evidence="2" id="KW-0472">Membrane</keyword>
<proteinExistence type="predicted"/>
<feature type="compositionally biased region" description="Basic and acidic residues" evidence="1">
    <location>
        <begin position="376"/>
        <end position="438"/>
    </location>
</feature>
<name>A0ABR2L611_9EUKA</name>
<protein>
    <recommendedName>
        <fullName evidence="5">Exostosin GT47 domain-containing protein</fullName>
    </recommendedName>
</protein>
<evidence type="ECO:0000313" key="4">
    <source>
        <dbReference type="Proteomes" id="UP001470230"/>
    </source>
</evidence>
<feature type="compositionally biased region" description="Basic and acidic residues" evidence="1">
    <location>
        <begin position="535"/>
        <end position="550"/>
    </location>
</feature>
<feature type="compositionally biased region" description="Polar residues" evidence="1">
    <location>
        <begin position="493"/>
        <end position="509"/>
    </location>
</feature>
<evidence type="ECO:0000256" key="2">
    <source>
        <dbReference type="SAM" id="Phobius"/>
    </source>
</evidence>
<evidence type="ECO:0008006" key="5">
    <source>
        <dbReference type="Google" id="ProtNLM"/>
    </source>
</evidence>
<keyword evidence="2" id="KW-0812">Transmembrane</keyword>